<dbReference type="SUPFAM" id="SSF53300">
    <property type="entry name" value="vWA-like"/>
    <property type="match status" value="1"/>
</dbReference>
<dbReference type="InterPro" id="IPR010607">
    <property type="entry name" value="DUF1194"/>
</dbReference>
<keyword evidence="3" id="KW-1185">Reference proteome</keyword>
<dbReference type="EMBL" id="JBHMEA010000007">
    <property type="protein sequence ID" value="MFB9230446.1"/>
    <property type="molecule type" value="Genomic_DNA"/>
</dbReference>
<gene>
    <name evidence="2" type="ORF">ACFFUT_01440</name>
</gene>
<reference evidence="2 3" key="1">
    <citation type="submission" date="2024-09" db="EMBL/GenBank/DDBJ databases">
        <authorList>
            <person name="Sun Q."/>
            <person name="Mori K."/>
        </authorList>
    </citation>
    <scope>NUCLEOTIDE SEQUENCE [LARGE SCALE GENOMIC DNA]</scope>
    <source>
        <strain evidence="2 3">CECT 8726</strain>
    </source>
</reference>
<evidence type="ECO:0000313" key="3">
    <source>
        <dbReference type="Proteomes" id="UP001589683"/>
    </source>
</evidence>
<dbReference type="Proteomes" id="UP001589683">
    <property type="component" value="Unassembled WGS sequence"/>
</dbReference>
<organism evidence="2 3">
    <name type="scientific">Pseudohalocynthiibacter aestuariivivens</name>
    <dbReference type="NCBI Taxonomy" id="1591409"/>
    <lineage>
        <taxon>Bacteria</taxon>
        <taxon>Pseudomonadati</taxon>
        <taxon>Pseudomonadota</taxon>
        <taxon>Alphaproteobacteria</taxon>
        <taxon>Rhodobacterales</taxon>
        <taxon>Paracoccaceae</taxon>
        <taxon>Pseudohalocynthiibacter</taxon>
    </lineage>
</organism>
<dbReference type="InterPro" id="IPR036465">
    <property type="entry name" value="vWFA_dom_sf"/>
</dbReference>
<evidence type="ECO:0000313" key="2">
    <source>
        <dbReference type="EMBL" id="MFB9230446.1"/>
    </source>
</evidence>
<comment type="caution">
    <text evidence="2">The sequence shown here is derived from an EMBL/GenBank/DDBJ whole genome shotgun (WGS) entry which is preliminary data.</text>
</comment>
<accession>A0ABV5JC33</accession>
<sequence>MVRAFALLATLFVGGPANAACHLALALALDVSSSVDDAEYQLQRDGLASALLSENVQDAFFAHPGDWVSLAVYEWSGRYQHAVVLDWIEIRDPEALFSAAEKIAAAKRSHSEFPTAMGYALGYSASLFAKAPRCDRATLDVSGDGVNNDGFAPHLAYSAFPLNNVTVNGLVIGGADPEVQQFYLSDVIRGPGAFVVLAQNYHAFEEAMESKLIREIGVMTLGMDTEHLPHGGG</sequence>
<feature type="chain" id="PRO_5045336470" evidence="1">
    <location>
        <begin position="20"/>
        <end position="233"/>
    </location>
</feature>
<protein>
    <submittedName>
        <fullName evidence="2">DUF1194 domain-containing protein</fullName>
    </submittedName>
</protein>
<dbReference type="Pfam" id="PF06707">
    <property type="entry name" value="DUF1194"/>
    <property type="match status" value="1"/>
</dbReference>
<proteinExistence type="predicted"/>
<dbReference type="RefSeq" id="WP_246531578.1">
    <property type="nucleotide sequence ID" value="NZ_JAGFNU010000001.1"/>
</dbReference>
<keyword evidence="1" id="KW-0732">Signal</keyword>
<feature type="signal peptide" evidence="1">
    <location>
        <begin position="1"/>
        <end position="19"/>
    </location>
</feature>
<name>A0ABV5JC33_9RHOB</name>
<evidence type="ECO:0000256" key="1">
    <source>
        <dbReference type="SAM" id="SignalP"/>
    </source>
</evidence>
<dbReference type="Gene3D" id="3.40.50.410">
    <property type="entry name" value="von Willebrand factor, type A domain"/>
    <property type="match status" value="1"/>
</dbReference>